<dbReference type="NCBIfam" id="TIGR00034">
    <property type="entry name" value="aroFGH"/>
    <property type="match status" value="1"/>
</dbReference>
<accession>A0ABS0GFG8</accession>
<comment type="caution">
    <text evidence="10">The sequence shown here is derived from an EMBL/GenBank/DDBJ whole genome shotgun (WGS) entry which is preliminary data.</text>
</comment>
<evidence type="ECO:0000256" key="7">
    <source>
        <dbReference type="ARBA" id="ARBA00047508"/>
    </source>
</evidence>
<evidence type="ECO:0000256" key="6">
    <source>
        <dbReference type="ARBA" id="ARBA00023141"/>
    </source>
</evidence>
<protein>
    <recommendedName>
        <fullName evidence="8">Phospho-2-dehydro-3-deoxyheptonate aldolase</fullName>
        <ecNumber evidence="8">2.5.1.54</ecNumber>
    </recommendedName>
</protein>
<evidence type="ECO:0000256" key="8">
    <source>
        <dbReference type="PIRNR" id="PIRNR001361"/>
    </source>
</evidence>
<reference evidence="10 11" key="1">
    <citation type="submission" date="2020-11" db="EMBL/GenBank/DDBJ databases">
        <title>Vibrio nitrifigilis sp. nov., a marine nitrogen-fixing bacterium isolated from the lagoon sediment of an islet inside an atoll.</title>
        <authorList>
            <person name="Wang L.-T."/>
            <person name="Shieh W.Y."/>
        </authorList>
    </citation>
    <scope>NUCLEOTIDE SEQUENCE [LARGE SCALE GENOMIC DNA]</scope>
    <source>
        <strain evidence="10 11">NFV-1</strain>
    </source>
</reference>
<comment type="function">
    <text evidence="1 8">Stereospecific condensation of phosphoenolpyruvate (PEP) and D-erythrose-4-phosphate (E4P) giving rise to 3-deoxy-D-arabino-heptulosonate-7-phosphate (DAHP).</text>
</comment>
<evidence type="ECO:0000259" key="9">
    <source>
        <dbReference type="Pfam" id="PF00793"/>
    </source>
</evidence>
<comment type="similarity">
    <text evidence="3 8">Belongs to the class-I DAHP synthase family.</text>
</comment>
<keyword evidence="6 8" id="KW-0057">Aromatic amino acid biosynthesis</keyword>
<dbReference type="PANTHER" id="PTHR21225">
    <property type="entry name" value="PHOSPHO-2-DEHYDRO-3-DEOXYHEPTONATE ALDOLASE DAHP SYNTHETASE"/>
    <property type="match status" value="1"/>
</dbReference>
<dbReference type="GO" id="GO:0003849">
    <property type="term" value="F:3-deoxy-7-phosphoheptulonate synthase activity"/>
    <property type="evidence" value="ECO:0007669"/>
    <property type="project" value="UniProtKB-EC"/>
</dbReference>
<dbReference type="InterPro" id="IPR006218">
    <property type="entry name" value="DAHP1/KDSA"/>
</dbReference>
<feature type="domain" description="DAHP synthetase I/KDSA" evidence="9">
    <location>
        <begin position="44"/>
        <end position="335"/>
    </location>
</feature>
<evidence type="ECO:0000256" key="1">
    <source>
        <dbReference type="ARBA" id="ARBA00003726"/>
    </source>
</evidence>
<keyword evidence="11" id="KW-1185">Reference proteome</keyword>
<dbReference type="PIRSF" id="PIRSF001361">
    <property type="entry name" value="DAHP_synthase"/>
    <property type="match status" value="1"/>
</dbReference>
<dbReference type="PANTHER" id="PTHR21225:SF10">
    <property type="entry name" value="PHOSPHO-2-DEHYDRO-3-DEOXYHEPTONATE ALDOLASE, TYR-SENSITIVE"/>
    <property type="match status" value="1"/>
</dbReference>
<name>A0ABS0GFG8_9VIBR</name>
<comment type="catalytic activity">
    <reaction evidence="7 8">
        <text>D-erythrose 4-phosphate + phosphoenolpyruvate + H2O = 7-phospho-2-dehydro-3-deoxy-D-arabino-heptonate + phosphate</text>
        <dbReference type="Rhea" id="RHEA:14717"/>
        <dbReference type="ChEBI" id="CHEBI:15377"/>
        <dbReference type="ChEBI" id="CHEBI:16897"/>
        <dbReference type="ChEBI" id="CHEBI:43474"/>
        <dbReference type="ChEBI" id="CHEBI:58394"/>
        <dbReference type="ChEBI" id="CHEBI:58702"/>
        <dbReference type="EC" id="2.5.1.54"/>
    </reaction>
</comment>
<dbReference type="NCBIfam" id="NF009395">
    <property type="entry name" value="PRK12755.1"/>
    <property type="match status" value="1"/>
</dbReference>
<keyword evidence="4 8" id="KW-0028">Amino-acid biosynthesis</keyword>
<dbReference type="InterPro" id="IPR006219">
    <property type="entry name" value="DAHP_synth_1"/>
</dbReference>
<dbReference type="Gene3D" id="3.20.20.70">
    <property type="entry name" value="Aldolase class I"/>
    <property type="match status" value="1"/>
</dbReference>
<gene>
    <name evidence="10" type="ORF">I1A42_11455</name>
</gene>
<evidence type="ECO:0000256" key="4">
    <source>
        <dbReference type="ARBA" id="ARBA00022605"/>
    </source>
</evidence>
<sequence>MKSVIWDGSDSSKGLVTPNELKVLHPLSQNSSLFIKKSKLTVANIISGKDNRILIVCGPCSIHDPEAGYEYAKRLSLLSKKYGDKLFFVMRAYFEKPRTTVGWKGLINDPDMDGSLKIEKGLKLAREFLVKVAELEIPLATEALDPMTPTYFSDIFTWAAIGARTTESQIHRELASSLNMPVGFKNSTNGSIESAINGIISSRQQHHFIGINNFGLVDIIKSTGNPDTHVILRGGSRPNFDSASVNICESQISNMGLNPSIMVDCSHGNSNKNHLNQKLVALDVIQQINNGCKSIFGLMLESFLLEGRQDINDQSMNFGQSITDACLSWGQTEDLIQNIYSMLR</sequence>
<dbReference type="InterPro" id="IPR013785">
    <property type="entry name" value="Aldolase_TIM"/>
</dbReference>
<evidence type="ECO:0000256" key="3">
    <source>
        <dbReference type="ARBA" id="ARBA00007985"/>
    </source>
</evidence>
<dbReference type="EC" id="2.5.1.54" evidence="8"/>
<evidence type="ECO:0000256" key="2">
    <source>
        <dbReference type="ARBA" id="ARBA00004688"/>
    </source>
</evidence>
<keyword evidence="5 8" id="KW-0808">Transferase</keyword>
<organism evidence="10 11">
    <name type="scientific">Vibrio nitrifigilis</name>
    <dbReference type="NCBI Taxonomy" id="2789781"/>
    <lineage>
        <taxon>Bacteria</taxon>
        <taxon>Pseudomonadati</taxon>
        <taxon>Pseudomonadota</taxon>
        <taxon>Gammaproteobacteria</taxon>
        <taxon>Vibrionales</taxon>
        <taxon>Vibrionaceae</taxon>
        <taxon>Vibrio</taxon>
    </lineage>
</organism>
<comment type="pathway">
    <text evidence="2 8">Metabolic intermediate biosynthesis; chorismate biosynthesis; chorismate from D-erythrose 4-phosphate and phosphoenolpyruvate: step 1/7.</text>
</comment>
<dbReference type="Proteomes" id="UP000597206">
    <property type="component" value="Unassembled WGS sequence"/>
</dbReference>
<dbReference type="RefSeq" id="WP_196123541.1">
    <property type="nucleotide sequence ID" value="NZ_JADPMR010000001.1"/>
</dbReference>
<evidence type="ECO:0000313" key="10">
    <source>
        <dbReference type="EMBL" id="MBF9001164.1"/>
    </source>
</evidence>
<dbReference type="Pfam" id="PF00793">
    <property type="entry name" value="DAHP_synth_1"/>
    <property type="match status" value="1"/>
</dbReference>
<proteinExistence type="inferred from homology"/>
<dbReference type="EMBL" id="JADPMR010000001">
    <property type="protein sequence ID" value="MBF9001164.1"/>
    <property type="molecule type" value="Genomic_DNA"/>
</dbReference>
<evidence type="ECO:0000313" key="11">
    <source>
        <dbReference type="Proteomes" id="UP000597206"/>
    </source>
</evidence>
<evidence type="ECO:0000256" key="5">
    <source>
        <dbReference type="ARBA" id="ARBA00022679"/>
    </source>
</evidence>
<dbReference type="SUPFAM" id="SSF51569">
    <property type="entry name" value="Aldolase"/>
    <property type="match status" value="1"/>
</dbReference>